<sequence length="111" mass="12144">MIQATFKEQGEDMVAMTVEGHAMSAEYGQDLVCAAVSTLTISMVNNLERLTGVRPLVEQEPEGGYLYCELPQGLSDAQKQVAQILMKNCYLALKEDVAKSAPESLQVILIH</sequence>
<evidence type="ECO:0000256" key="1">
    <source>
        <dbReference type="ARBA" id="ARBA00022517"/>
    </source>
</evidence>
<evidence type="ECO:0000313" key="9">
    <source>
        <dbReference type="Proteomes" id="UP000070422"/>
    </source>
</evidence>
<dbReference type="EMBL" id="PKGZ01000002">
    <property type="protein sequence ID" value="PKY91508.1"/>
    <property type="molecule type" value="Genomic_DNA"/>
</dbReference>
<dbReference type="EMBL" id="LSCQ01000012">
    <property type="protein sequence ID" value="KXB38102.1"/>
    <property type="molecule type" value="Genomic_DNA"/>
</dbReference>
<keyword evidence="3" id="KW-0378">Hydrolase</keyword>
<dbReference type="GO" id="GO:0006508">
    <property type="term" value="P:proteolysis"/>
    <property type="evidence" value="ECO:0007669"/>
    <property type="project" value="UniProtKB-KW"/>
</dbReference>
<evidence type="ECO:0000256" key="2">
    <source>
        <dbReference type="ARBA" id="ARBA00022670"/>
    </source>
</evidence>
<evidence type="ECO:0000313" key="7">
    <source>
        <dbReference type="EMBL" id="KXB38102.1"/>
    </source>
</evidence>
<protein>
    <recommendedName>
        <fullName evidence="6">Ribosomal processing cysteine protease Prp</fullName>
    </recommendedName>
</protein>
<dbReference type="InterPro" id="IPR036764">
    <property type="entry name" value="Peptidase_Prp_sf"/>
</dbReference>
<dbReference type="RefSeq" id="WP_060936344.1">
    <property type="nucleotide sequence ID" value="NZ_CP118095.1"/>
</dbReference>
<evidence type="ECO:0000313" key="10">
    <source>
        <dbReference type="Proteomes" id="UP000234775"/>
    </source>
</evidence>
<dbReference type="Proteomes" id="UP000234775">
    <property type="component" value="Unassembled WGS sequence"/>
</dbReference>
<dbReference type="PANTHER" id="PTHR39178:SF1">
    <property type="entry name" value="RIBOSOMAL-PROCESSING CYSTEINE PROTEASE PRP"/>
    <property type="match status" value="1"/>
</dbReference>
<dbReference type="OrthoDB" id="48998at2"/>
<dbReference type="AlphaFoldDB" id="A0A133Y4I1"/>
<dbReference type="Pfam" id="PF04327">
    <property type="entry name" value="Peptidase_Prp"/>
    <property type="match status" value="1"/>
</dbReference>
<organism evidence="7 9">
    <name type="scientific">Aerococcus christensenii</name>
    <dbReference type="NCBI Taxonomy" id="87541"/>
    <lineage>
        <taxon>Bacteria</taxon>
        <taxon>Bacillati</taxon>
        <taxon>Bacillota</taxon>
        <taxon>Bacilli</taxon>
        <taxon>Lactobacillales</taxon>
        <taxon>Aerococcaceae</taxon>
        <taxon>Aerococcus</taxon>
    </lineage>
</organism>
<dbReference type="Gene3D" id="3.30.70.1490">
    <property type="entry name" value="Cysteine protease Prp"/>
    <property type="match status" value="1"/>
</dbReference>
<proteinExistence type="inferred from homology"/>
<accession>A0A133Y4I1</accession>
<dbReference type="PATRIC" id="fig|87541.4.peg.164"/>
<evidence type="ECO:0000313" key="8">
    <source>
        <dbReference type="EMBL" id="PKY91508.1"/>
    </source>
</evidence>
<dbReference type="InterPro" id="IPR007422">
    <property type="entry name" value="Peptidase_Prp"/>
</dbReference>
<keyword evidence="4" id="KW-0788">Thiol protease</keyword>
<reference evidence="7 9" key="1">
    <citation type="submission" date="2016-01" db="EMBL/GenBank/DDBJ databases">
        <authorList>
            <person name="Oliw E.H."/>
        </authorList>
    </citation>
    <scope>NUCLEOTIDE SEQUENCE [LARGE SCALE GENOMIC DNA]</scope>
    <source>
        <strain evidence="7 9">KA00635</strain>
    </source>
</reference>
<evidence type="ECO:0000256" key="4">
    <source>
        <dbReference type="ARBA" id="ARBA00022807"/>
    </source>
</evidence>
<evidence type="ECO:0000256" key="5">
    <source>
        <dbReference type="ARBA" id="ARBA00044503"/>
    </source>
</evidence>
<keyword evidence="2 8" id="KW-0645">Protease</keyword>
<gene>
    <name evidence="8" type="ORF">CYJ27_02190</name>
    <name evidence="7" type="ORF">HMPREF3187_00165</name>
</gene>
<evidence type="ECO:0000256" key="6">
    <source>
        <dbReference type="ARBA" id="ARBA00044538"/>
    </source>
</evidence>
<keyword evidence="10" id="KW-1185">Reference proteome</keyword>
<dbReference type="STRING" id="87541.AWM71_06440"/>
<comment type="similarity">
    <text evidence="5">Belongs to the Prp family.</text>
</comment>
<comment type="caution">
    <text evidence="7">The sequence shown here is derived from an EMBL/GenBank/DDBJ whole genome shotgun (WGS) entry which is preliminary data.</text>
</comment>
<dbReference type="PANTHER" id="PTHR39178">
    <property type="entry name" value="HYPOTHETICAL RIBOSOME-ASSOCIATED PROTEIN"/>
    <property type="match status" value="1"/>
</dbReference>
<name>A0A133Y4I1_9LACT</name>
<dbReference type="GO" id="GO:0042254">
    <property type="term" value="P:ribosome biogenesis"/>
    <property type="evidence" value="ECO:0007669"/>
    <property type="project" value="UniProtKB-KW"/>
</dbReference>
<dbReference type="Proteomes" id="UP000070422">
    <property type="component" value="Unassembled WGS sequence"/>
</dbReference>
<dbReference type="CDD" id="cd16332">
    <property type="entry name" value="Prp-like"/>
    <property type="match status" value="1"/>
</dbReference>
<evidence type="ECO:0000256" key="3">
    <source>
        <dbReference type="ARBA" id="ARBA00022801"/>
    </source>
</evidence>
<keyword evidence="1" id="KW-0690">Ribosome biogenesis</keyword>
<dbReference type="GO" id="GO:0008234">
    <property type="term" value="F:cysteine-type peptidase activity"/>
    <property type="evidence" value="ECO:0007669"/>
    <property type="project" value="UniProtKB-KW"/>
</dbReference>
<reference evidence="8 10" key="2">
    <citation type="submission" date="2017-12" db="EMBL/GenBank/DDBJ databases">
        <title>Phylogenetic diversity of female urinary microbiome.</title>
        <authorList>
            <person name="Thomas-White K."/>
            <person name="Wolfe A.J."/>
        </authorList>
    </citation>
    <scope>NUCLEOTIDE SEQUENCE [LARGE SCALE GENOMIC DNA]</scope>
    <source>
        <strain evidence="8 10">UMB0844</strain>
    </source>
</reference>
<dbReference type="SUPFAM" id="SSF118010">
    <property type="entry name" value="TM1457-like"/>
    <property type="match status" value="1"/>
</dbReference>